<name>A0A0F9RLT8_9ZZZZ</name>
<protein>
    <submittedName>
        <fullName evidence="1">Uncharacterized protein</fullName>
    </submittedName>
</protein>
<gene>
    <name evidence="1" type="ORF">LCGC14_0580110</name>
</gene>
<reference evidence="1" key="1">
    <citation type="journal article" date="2015" name="Nature">
        <title>Complex archaea that bridge the gap between prokaryotes and eukaryotes.</title>
        <authorList>
            <person name="Spang A."/>
            <person name="Saw J.H."/>
            <person name="Jorgensen S.L."/>
            <person name="Zaremba-Niedzwiedzka K."/>
            <person name="Martijn J."/>
            <person name="Lind A.E."/>
            <person name="van Eijk R."/>
            <person name="Schleper C."/>
            <person name="Guy L."/>
            <person name="Ettema T.J."/>
        </authorList>
    </citation>
    <scope>NUCLEOTIDE SEQUENCE</scope>
</reference>
<dbReference type="AlphaFoldDB" id="A0A0F9RLT8"/>
<comment type="caution">
    <text evidence="1">The sequence shown here is derived from an EMBL/GenBank/DDBJ whole genome shotgun (WGS) entry which is preliminary data.</text>
</comment>
<organism evidence="1">
    <name type="scientific">marine sediment metagenome</name>
    <dbReference type="NCBI Taxonomy" id="412755"/>
    <lineage>
        <taxon>unclassified sequences</taxon>
        <taxon>metagenomes</taxon>
        <taxon>ecological metagenomes</taxon>
    </lineage>
</organism>
<proteinExistence type="predicted"/>
<evidence type="ECO:0000313" key="1">
    <source>
        <dbReference type="EMBL" id="KKN55709.1"/>
    </source>
</evidence>
<accession>A0A0F9RLT8</accession>
<sequence length="79" mass="9066">MIIETKTTKEKTDTIELTRQDFIGLLTGVDILRSDDVNKIIRQADSVLILANSYGNSEIFFEENEIMKIICKKKETKTI</sequence>
<dbReference type="EMBL" id="LAZR01000875">
    <property type="protein sequence ID" value="KKN55709.1"/>
    <property type="molecule type" value="Genomic_DNA"/>
</dbReference>